<dbReference type="InterPro" id="IPR020904">
    <property type="entry name" value="Sc_DH/Rdtase_CS"/>
</dbReference>
<dbReference type="PRINTS" id="PR00081">
    <property type="entry name" value="GDHRDH"/>
</dbReference>
<dbReference type="SUPFAM" id="SSF51735">
    <property type="entry name" value="NAD(P)-binding Rossmann-fold domains"/>
    <property type="match status" value="1"/>
</dbReference>
<dbReference type="Gene3D" id="3.40.50.720">
    <property type="entry name" value="NAD(P)-binding Rossmann-like Domain"/>
    <property type="match status" value="1"/>
</dbReference>
<evidence type="ECO:0000313" key="3">
    <source>
        <dbReference type="Proteomes" id="UP000677126"/>
    </source>
</evidence>
<accession>A0ABX8E4P8</accession>
<dbReference type="PANTHER" id="PTHR24314">
    <property type="entry name" value="NON-SPECIFIC LIPID TRANSFER PROTEIN-RELATED"/>
    <property type="match status" value="1"/>
</dbReference>
<keyword evidence="3" id="KW-1185">Reference proteome</keyword>
<dbReference type="InterPro" id="IPR052625">
    <property type="entry name" value="Chl_b_Red"/>
</dbReference>
<dbReference type="RefSeq" id="WP_213503786.1">
    <property type="nucleotide sequence ID" value="NZ_CP054856.1"/>
</dbReference>
<comment type="similarity">
    <text evidence="1">Belongs to the short-chain dehydrogenases/reductases (SDR) family.</text>
</comment>
<proteinExistence type="inferred from homology"/>
<dbReference type="PRINTS" id="PR00080">
    <property type="entry name" value="SDRFAMILY"/>
</dbReference>
<dbReference type="Pfam" id="PF00106">
    <property type="entry name" value="adh_short"/>
    <property type="match status" value="1"/>
</dbReference>
<name>A0ABX8E4P8_9SPHN</name>
<dbReference type="PANTHER" id="PTHR24314:SF21">
    <property type="entry name" value="CHLOROPHYLL(IDE) B REDUCTASE NYC1, CHLOROPLASTIC-RELATED"/>
    <property type="match status" value="1"/>
</dbReference>
<dbReference type="InterPro" id="IPR036291">
    <property type="entry name" value="NAD(P)-bd_dom_sf"/>
</dbReference>
<dbReference type="CDD" id="cd05233">
    <property type="entry name" value="SDR_c"/>
    <property type="match status" value="1"/>
</dbReference>
<evidence type="ECO:0000256" key="1">
    <source>
        <dbReference type="RuleBase" id="RU000363"/>
    </source>
</evidence>
<protein>
    <submittedName>
        <fullName evidence="2">SDR family oxidoreductase</fullName>
    </submittedName>
</protein>
<sequence length="279" mass="29590">MPESRKTAVVTGSTRGIGRALAEALLTRGINVVVSSTNAEEARAVAEEIGRDMPASALGLACDVTRPEDVNALWAQTCVQMGKVDIWINNAGLALGGPLMQITDEDMRSMLDVNVMGVVHGCRTAIRGFAQAEHAGALYTMLGAGADGSLVPQMSGYAASKVAVTYLMDCLAEETLGTPVLTGSLSPGLVITEGFLRENRKTGGMPPERRAQVNLIADHPATIGRWAARIVDTNTKHGKTFHWLTRRKIRERARSGRREVLSAYPELAGGASQANLPGG</sequence>
<dbReference type="InterPro" id="IPR002347">
    <property type="entry name" value="SDR_fam"/>
</dbReference>
<organism evidence="2 3">
    <name type="scientific">Novosphingobium decolorationis</name>
    <dbReference type="NCBI Taxonomy" id="2698673"/>
    <lineage>
        <taxon>Bacteria</taxon>
        <taxon>Pseudomonadati</taxon>
        <taxon>Pseudomonadota</taxon>
        <taxon>Alphaproteobacteria</taxon>
        <taxon>Sphingomonadales</taxon>
        <taxon>Sphingomonadaceae</taxon>
        <taxon>Novosphingobium</taxon>
    </lineage>
</organism>
<dbReference type="Proteomes" id="UP000677126">
    <property type="component" value="Chromosome"/>
</dbReference>
<reference evidence="2 3" key="1">
    <citation type="journal article" date="2021" name="Int. J. Syst. Evol. Microbiol.">
        <title>Novosphingobium decolorationis sp. nov., an aniline blue-decolourizing bacterium isolated from East Pacific sediment.</title>
        <authorList>
            <person name="Chen X."/>
            <person name="Dong B."/>
            <person name="Chen T."/>
            <person name="Ren N."/>
            <person name="Wang J."/>
            <person name="Xu Y."/>
            <person name="Yang J."/>
            <person name="Zhu S."/>
            <person name="Chen J."/>
        </authorList>
    </citation>
    <scope>NUCLEOTIDE SEQUENCE [LARGE SCALE GENOMIC DNA]</scope>
    <source>
        <strain evidence="2 3">502str22</strain>
    </source>
</reference>
<gene>
    <name evidence="2" type="ORF">HT578_09630</name>
</gene>
<evidence type="ECO:0000313" key="2">
    <source>
        <dbReference type="EMBL" id="QVM83917.1"/>
    </source>
</evidence>
<dbReference type="EMBL" id="CP054856">
    <property type="protein sequence ID" value="QVM83917.1"/>
    <property type="molecule type" value="Genomic_DNA"/>
</dbReference>
<dbReference type="PROSITE" id="PS00061">
    <property type="entry name" value="ADH_SHORT"/>
    <property type="match status" value="1"/>
</dbReference>